<feature type="non-terminal residue" evidence="1">
    <location>
        <position position="43"/>
    </location>
</feature>
<organism evidence="1 2">
    <name type="scientific">Trifolium medium</name>
    <dbReference type="NCBI Taxonomy" id="97028"/>
    <lineage>
        <taxon>Eukaryota</taxon>
        <taxon>Viridiplantae</taxon>
        <taxon>Streptophyta</taxon>
        <taxon>Embryophyta</taxon>
        <taxon>Tracheophyta</taxon>
        <taxon>Spermatophyta</taxon>
        <taxon>Magnoliopsida</taxon>
        <taxon>eudicotyledons</taxon>
        <taxon>Gunneridae</taxon>
        <taxon>Pentapetalae</taxon>
        <taxon>rosids</taxon>
        <taxon>fabids</taxon>
        <taxon>Fabales</taxon>
        <taxon>Fabaceae</taxon>
        <taxon>Papilionoideae</taxon>
        <taxon>50 kb inversion clade</taxon>
        <taxon>NPAAA clade</taxon>
        <taxon>Hologalegina</taxon>
        <taxon>IRL clade</taxon>
        <taxon>Trifolieae</taxon>
        <taxon>Trifolium</taxon>
    </lineage>
</organism>
<evidence type="ECO:0000313" key="2">
    <source>
        <dbReference type="Proteomes" id="UP000265520"/>
    </source>
</evidence>
<evidence type="ECO:0000313" key="1">
    <source>
        <dbReference type="EMBL" id="MCI68939.1"/>
    </source>
</evidence>
<dbReference type="EMBL" id="LXQA010745966">
    <property type="protein sequence ID" value="MCI68939.1"/>
    <property type="molecule type" value="Genomic_DNA"/>
</dbReference>
<protein>
    <submittedName>
        <fullName evidence="1">Cytochrome P450</fullName>
    </submittedName>
</protein>
<sequence>MVFQANEALIYRVVSQREDIKKDEFDNSLIFRPKDMKKMDNNR</sequence>
<dbReference type="AlphaFoldDB" id="A0A392U610"/>
<keyword evidence="2" id="KW-1185">Reference proteome</keyword>
<proteinExistence type="predicted"/>
<dbReference type="Proteomes" id="UP000265520">
    <property type="component" value="Unassembled WGS sequence"/>
</dbReference>
<name>A0A392U610_9FABA</name>
<reference evidence="1 2" key="1">
    <citation type="journal article" date="2018" name="Front. Plant Sci.">
        <title>Red Clover (Trifolium pratense) and Zigzag Clover (T. medium) - A Picture of Genomic Similarities and Differences.</title>
        <authorList>
            <person name="Dluhosova J."/>
            <person name="Istvanek J."/>
            <person name="Nedelnik J."/>
            <person name="Repkova J."/>
        </authorList>
    </citation>
    <scope>NUCLEOTIDE SEQUENCE [LARGE SCALE GENOMIC DNA]</scope>
    <source>
        <strain evidence="2">cv. 10/8</strain>
        <tissue evidence="1">Leaf</tissue>
    </source>
</reference>
<comment type="caution">
    <text evidence="1">The sequence shown here is derived from an EMBL/GenBank/DDBJ whole genome shotgun (WGS) entry which is preliminary data.</text>
</comment>
<accession>A0A392U610</accession>